<accession>A0A024B5I1</accession>
<name>A0A024B5I1_AHSV</name>
<organism evidence="7">
    <name type="scientific">African horse sickness virus</name>
    <name type="common">AHSV</name>
    <name type="synonym">Orbivirus alphaequi</name>
    <dbReference type="NCBI Taxonomy" id="40050"/>
    <lineage>
        <taxon>Viruses</taxon>
        <taxon>Riboviria</taxon>
        <taxon>Orthornavirae</taxon>
        <taxon>Duplornaviricota</taxon>
        <taxon>Resentoviricetes</taxon>
        <taxon>Reovirales</taxon>
        <taxon>Sedoreoviridae</taxon>
        <taxon>Orbivirus</taxon>
    </lineage>
</organism>
<dbReference type="Proteomes" id="UP000160443">
    <property type="component" value="Genome"/>
</dbReference>
<dbReference type="GO" id="GO:0039625">
    <property type="term" value="C:viral inner capsid"/>
    <property type="evidence" value="ECO:0007669"/>
    <property type="project" value="UniProtKB-KW"/>
</dbReference>
<proteinExistence type="inferred from homology"/>
<sequence>MASEFGILLTNQIYDQTYEKEMCDVIITAENAVRRVEVAGVHGYEWGATNHRLGLCEVENTKSIGRMIYEQIRCEGAYPIFPHYITDTLKYGKSIDRNDNQIRVDRDDERLRKIKIQPYFGEMYFSPENYITVFCKRQAISGQIEVSRSIIGRRMKYEESAEQTKGTINANKYRLLEKWRDLAYEQIEIERNSERCLTHNTDPIYQLIKKMRYGMMYPVHYMLNDKYKVVQERADMGIEKWLLQKIGRGTQRRKADDGDNDALLQLERMMSSEELERPVIESVIRFGSLYNAHAGKKTGDIPLEVLIKYCDSLTTFVHKKNREGGDNQTARDEIRRAVVKNIPSMKQENQMKVTPNIRNFLFFAYLNGFKRNNGVDIDPNNGTWSKHKAEVKKFLNEEQKKNENKPLKVLIDGAYISTDAEYGTVAHWVDWVVDIVMMTQVSRMIKEYNFIRLKKDQLISGMNKLEDGVKCYAYCLILALYDFHGRELDGFAQGTRTAAIVETVARMFPDFRSEVSEKFGIDLAVSEESDELFVKKTMVSSFSDSGEMGYKFIFGWRKTDFKVETDYGEIVSDEVHRLYQAILDGKEWSKEVDDPEKYFVDDLYNRCPESIYVRNGVDPNNKIMIKKRGLVGESQRHFSARFVSYWYEFQKVTIEADSKRLDARGEHIQYHEIDVEDFKPCAIAELGLHCSTYIYQDLLVGANRGEYVKDAKELVWFDIANTNFNITRPFDRCWPSSCAEAELSLRFHLITKIFTRYRGERTSFVDIINELSEHGYVKHNFPSYKHYYLSVIQTVFEDQRAIDPLDFCAMISRNETRESTLKGFSMFTAIVKSERLIDTLFLNFLLWIVFEMENVDVSAANKRHPLLISHEKGLRLIGVDLFNGALSISTGGWIPYLERICSEEKAQRRLNADELKIKSWFLTYYMNLSLERRAEPRMSFKFEGLTTWIGSNCGGVRDYVVQALPMRKPKPGLLMIIYGDDGDARWVEWAMKNFTAVDGSLGFIYIDRHKLVNKSDFRVREMKIYNRGRLDRLILISSGHYTFGNKFLMSKLLAKTE</sequence>
<evidence type="ECO:0000256" key="6">
    <source>
        <dbReference type="ARBA" id="ARBA00022996"/>
    </source>
</evidence>
<evidence type="ECO:0000313" key="7">
    <source>
        <dbReference type="EMBL" id="AHZ12846.1"/>
    </source>
</evidence>
<evidence type="ECO:0000256" key="4">
    <source>
        <dbReference type="ARBA" id="ARBA00022561"/>
    </source>
</evidence>
<keyword evidence="4" id="KW-0167">Capsid protein</keyword>
<reference evidence="8 9" key="3">
    <citation type="journal article" date="2015" name="Genome Announc.">
        <title>Consensus Sequence of 27 African Horse Sickness Virus Genomes from Viruses Collected over a 76-Year Period (1933 to 2009).</title>
        <authorList>
            <person name="Potgieter A.C."/>
            <person name="Wright I.M."/>
            <person name="van Dijk A.A."/>
        </authorList>
    </citation>
    <scope>NUCLEOTIDE SEQUENCE [LARGE SCALE GENOMIC DNA]</scope>
    <source>
        <strain evidence="8">HS13/63</strain>
    </source>
</reference>
<reference evidence="7" key="1">
    <citation type="journal article" date="2014" name="PLoS ONE">
        <title>Real time rt-PCR assays for detection and typing of african horse sickness virus.</title>
        <authorList>
            <person name="Bachanek-Bankowska K."/>
            <person name="Maan S."/>
            <person name="Castillo-Olivares J."/>
            <person name="Manning N.M."/>
            <person name="Maan N.S."/>
            <person name="Potgieter A.C."/>
            <person name="Di Nardo A."/>
            <person name="Sutton G."/>
            <person name="Batten C."/>
            <person name="Mertens P.P."/>
        </authorList>
    </citation>
    <scope>NUCLEOTIDE SEQUENCE</scope>
    <source>
        <strain evidence="7">RSArrah/03*</strain>
    </source>
</reference>
<dbReference type="EMBL" id="KM886355">
    <property type="protein sequence ID" value="AJT46701.1"/>
    <property type="molecule type" value="Genomic_RNA"/>
</dbReference>
<protein>
    <recommendedName>
        <fullName evidence="3">Outer capsid protein VP2</fullName>
    </recommendedName>
</protein>
<dbReference type="Pfam" id="PF00898">
    <property type="entry name" value="Orbi_VP2"/>
    <property type="match status" value="1"/>
</dbReference>
<keyword evidence="6" id="KW-1153">Inner capsid protein</keyword>
<comment type="subcellular location">
    <subcellularLocation>
        <location evidence="1">Virion</location>
    </subcellularLocation>
</comment>
<evidence type="ECO:0000256" key="3">
    <source>
        <dbReference type="ARBA" id="ARBA00015347"/>
    </source>
</evidence>
<evidence type="ECO:0000313" key="9">
    <source>
        <dbReference type="Proteomes" id="UP000160443"/>
    </source>
</evidence>
<reference evidence="8" key="2">
    <citation type="submission" date="2014-10" db="EMBL/GenBank/DDBJ databases">
        <title>The genome sequences of the OIE reference strains of African horsesickness virus - comparison to recent and historic AHSV isolates.</title>
        <authorList>
            <person name="Potgieter C.A."/>
            <person name="Wright I.M."/>
        </authorList>
    </citation>
    <scope>NUCLEOTIDE SEQUENCE</scope>
    <source>
        <strain evidence="8">HS13/63</strain>
    </source>
</reference>
<keyword evidence="5" id="KW-0946">Virion</keyword>
<dbReference type="GO" id="GO:0005198">
    <property type="term" value="F:structural molecule activity"/>
    <property type="evidence" value="ECO:0007669"/>
    <property type="project" value="InterPro"/>
</dbReference>
<dbReference type="EMBL" id="KF446276">
    <property type="protein sequence ID" value="AHZ12846.1"/>
    <property type="molecule type" value="Genomic_RNA"/>
</dbReference>
<comment type="similarity">
    <text evidence="2">Belongs to the orbivirus VP2 family.</text>
</comment>
<evidence type="ECO:0000256" key="5">
    <source>
        <dbReference type="ARBA" id="ARBA00022844"/>
    </source>
</evidence>
<evidence type="ECO:0000313" key="8">
    <source>
        <dbReference type="EMBL" id="AJT46701.1"/>
    </source>
</evidence>
<evidence type="ECO:0000256" key="2">
    <source>
        <dbReference type="ARBA" id="ARBA00008722"/>
    </source>
</evidence>
<dbReference type="InterPro" id="IPR001742">
    <property type="entry name" value="Capsid_VP2_Orbivir"/>
</dbReference>
<evidence type="ECO:0000256" key="1">
    <source>
        <dbReference type="ARBA" id="ARBA00004328"/>
    </source>
</evidence>